<dbReference type="Pfam" id="PF02585">
    <property type="entry name" value="PIG-L"/>
    <property type="match status" value="1"/>
</dbReference>
<dbReference type="AlphaFoldDB" id="H2C3X2"/>
<evidence type="ECO:0000313" key="1">
    <source>
        <dbReference type="EMBL" id="EHP69715.1"/>
    </source>
</evidence>
<keyword evidence="2" id="KW-1185">Reference proteome</keyword>
<reference evidence="1 2" key="1">
    <citation type="submission" date="2012-01" db="EMBL/GenBank/DDBJ databases">
        <title>Improved High-Quality Draft sequence of Metallosphaera yellowstonensis MK1.</title>
        <authorList>
            <consortium name="US DOE Joint Genome Institute"/>
            <person name="Lucas S."/>
            <person name="Han J."/>
            <person name="Cheng J.-F."/>
            <person name="Goodwin L."/>
            <person name="Pitluck S."/>
            <person name="Peters L."/>
            <person name="Teshima H."/>
            <person name="Detter J.C."/>
            <person name="Han C."/>
            <person name="Tapia R."/>
            <person name="Land M."/>
            <person name="Hauser L."/>
            <person name="Kyrpides N."/>
            <person name="Kozubal M."/>
            <person name="Macur R.E."/>
            <person name="Jay Z."/>
            <person name="Inskeep W."/>
            <person name="Woyke T."/>
        </authorList>
    </citation>
    <scope>NUCLEOTIDE SEQUENCE [LARGE SCALE GENOMIC DNA]</scope>
    <source>
        <strain evidence="1 2">MK1</strain>
    </source>
</reference>
<organism evidence="1 2">
    <name type="scientific">Metallosphaera yellowstonensis MK1</name>
    <dbReference type="NCBI Taxonomy" id="671065"/>
    <lineage>
        <taxon>Archaea</taxon>
        <taxon>Thermoproteota</taxon>
        <taxon>Thermoprotei</taxon>
        <taxon>Sulfolobales</taxon>
        <taxon>Sulfolobaceae</taxon>
        <taxon>Metallosphaera</taxon>
    </lineage>
</organism>
<evidence type="ECO:0000313" key="2">
    <source>
        <dbReference type="Proteomes" id="UP000003980"/>
    </source>
</evidence>
<accession>H2C3X2</accession>
<dbReference type="HOGENOM" id="CLU_082131_0_0_2"/>
<protein>
    <submittedName>
        <fullName evidence="1">Putative LmbE-like protein</fullName>
    </submittedName>
</protein>
<dbReference type="EMBL" id="JH597761">
    <property type="protein sequence ID" value="EHP69715.1"/>
    <property type="molecule type" value="Genomic_DNA"/>
</dbReference>
<dbReference type="RefSeq" id="WP_009069760.1">
    <property type="nucleotide sequence ID" value="NZ_JH597761.1"/>
</dbReference>
<dbReference type="OrthoDB" id="144710at2157"/>
<sequence length="245" mass="27813">MRPQGTLSVYGGEEVSSEDNFPLLFLSPHPDDLALSVGGTLIRLSRAGMKLRAITFFTESLFSPYLKVGDISRTRKEEDSLYFRSLGIEYLQLNLPDTSLRYPDNLLGEGIHEEEHLVSQAMELLSKERPKAVFSPLAIGNHLDHRIVKKAALLSFPSSKLVFYEDLPYASRVNHSGPEGALRCEVDVTDVIDDRERLLTIYRSQIGEEEMELVRRYLFKGTSFVEVLWVYDPSICAELKFPKLI</sequence>
<dbReference type="InterPro" id="IPR024078">
    <property type="entry name" value="LmbE-like_dom_sf"/>
</dbReference>
<dbReference type="Proteomes" id="UP000003980">
    <property type="component" value="Unassembled WGS sequence"/>
</dbReference>
<dbReference type="eggNOG" id="arCOG03460">
    <property type="taxonomic scope" value="Archaea"/>
</dbReference>
<dbReference type="SUPFAM" id="SSF102588">
    <property type="entry name" value="LmbE-like"/>
    <property type="match status" value="1"/>
</dbReference>
<dbReference type="STRING" id="671065.MetMK1DRAFT_00002170"/>
<dbReference type="Gene3D" id="3.40.50.10320">
    <property type="entry name" value="LmbE-like"/>
    <property type="match status" value="1"/>
</dbReference>
<gene>
    <name evidence="1" type="ORF">MetMK1DRAFT_00002170</name>
</gene>
<name>H2C3X2_9CREN</name>
<dbReference type="InterPro" id="IPR003737">
    <property type="entry name" value="GlcNAc_PI_deacetylase-related"/>
</dbReference>
<proteinExistence type="predicted"/>